<evidence type="ECO:0000313" key="5">
    <source>
        <dbReference type="EMBL" id="MBS4194175.1"/>
    </source>
</evidence>
<dbReference type="Gene3D" id="3.90.79.10">
    <property type="entry name" value="Nucleoside Triphosphate Pyrophosphohydrolase"/>
    <property type="match status" value="1"/>
</dbReference>
<reference evidence="5 6" key="1">
    <citation type="submission" date="2021-05" db="EMBL/GenBank/DDBJ databases">
        <title>Novel Bacillus species.</title>
        <authorList>
            <person name="Liu G."/>
        </authorList>
    </citation>
    <scope>NUCLEOTIDE SEQUENCE [LARGE SCALE GENOMIC DNA]</scope>
    <source>
        <strain evidence="6">FJAT-49780</strain>
    </source>
</reference>
<evidence type="ECO:0000313" key="6">
    <source>
        <dbReference type="Proteomes" id="UP000681414"/>
    </source>
</evidence>
<dbReference type="PROSITE" id="PS00893">
    <property type="entry name" value="NUDIX_BOX"/>
    <property type="match status" value="1"/>
</dbReference>
<dbReference type="RefSeq" id="WP_213123381.1">
    <property type="nucleotide sequence ID" value="NZ_JAGYPG010000001.1"/>
</dbReference>
<evidence type="ECO:0000256" key="1">
    <source>
        <dbReference type="ARBA" id="ARBA00001946"/>
    </source>
</evidence>
<comment type="caution">
    <text evidence="5">The sequence shown here is derived from an EMBL/GenBank/DDBJ whole genome shotgun (WGS) entry which is preliminary data.</text>
</comment>
<dbReference type="Pfam" id="PF00293">
    <property type="entry name" value="NUDIX"/>
    <property type="match status" value="1"/>
</dbReference>
<evidence type="ECO:0000256" key="3">
    <source>
        <dbReference type="RuleBase" id="RU003476"/>
    </source>
</evidence>
<dbReference type="Proteomes" id="UP000681414">
    <property type="component" value="Unassembled WGS sequence"/>
</dbReference>
<keyword evidence="6" id="KW-1185">Reference proteome</keyword>
<comment type="similarity">
    <text evidence="3">Belongs to the Nudix hydrolase family.</text>
</comment>
<proteinExistence type="inferred from homology"/>
<dbReference type="AlphaFoldDB" id="A0A942TAK2"/>
<evidence type="ECO:0000259" key="4">
    <source>
        <dbReference type="PROSITE" id="PS51462"/>
    </source>
</evidence>
<dbReference type="InterPro" id="IPR020084">
    <property type="entry name" value="NUDIX_hydrolase_CS"/>
</dbReference>
<keyword evidence="2 3" id="KW-0378">Hydrolase</keyword>
<dbReference type="InterPro" id="IPR000086">
    <property type="entry name" value="NUDIX_hydrolase_dom"/>
</dbReference>
<dbReference type="CDD" id="cd02883">
    <property type="entry name" value="NUDIX_Hydrolase"/>
    <property type="match status" value="1"/>
</dbReference>
<gene>
    <name evidence="5" type="ORF">KHA97_03680</name>
</gene>
<sequence>MKSWSGAAGICINEQNEMLMVKCFESEEWAVPSGGIEEGESPEECCIREVKEETGYAVKVIEQLKIKETTIKGIDVRTYYFKVEKIGESNGINDPDKIIAEADWKSISEMKTIKQAYPEDLDFLLKQFNPK</sequence>
<organism evidence="5 6">
    <name type="scientific">Lederbergia citri</name>
    <dbReference type="NCBI Taxonomy" id="2833580"/>
    <lineage>
        <taxon>Bacteria</taxon>
        <taxon>Bacillati</taxon>
        <taxon>Bacillota</taxon>
        <taxon>Bacilli</taxon>
        <taxon>Bacillales</taxon>
        <taxon>Bacillaceae</taxon>
        <taxon>Lederbergia</taxon>
    </lineage>
</organism>
<comment type="cofactor">
    <cofactor evidence="1">
        <name>Mg(2+)</name>
        <dbReference type="ChEBI" id="CHEBI:18420"/>
    </cofactor>
</comment>
<feature type="domain" description="Nudix hydrolase" evidence="4">
    <location>
        <begin position="3"/>
        <end position="129"/>
    </location>
</feature>
<dbReference type="EMBL" id="JAGYPG010000001">
    <property type="protein sequence ID" value="MBS4194175.1"/>
    <property type="molecule type" value="Genomic_DNA"/>
</dbReference>
<dbReference type="PANTHER" id="PTHR43046:SF2">
    <property type="entry name" value="8-OXO-DGTP DIPHOSPHATASE-RELATED"/>
    <property type="match status" value="1"/>
</dbReference>
<evidence type="ECO:0000256" key="2">
    <source>
        <dbReference type="ARBA" id="ARBA00022801"/>
    </source>
</evidence>
<dbReference type="SUPFAM" id="SSF55811">
    <property type="entry name" value="Nudix"/>
    <property type="match status" value="1"/>
</dbReference>
<dbReference type="PANTHER" id="PTHR43046">
    <property type="entry name" value="GDP-MANNOSE MANNOSYL HYDROLASE"/>
    <property type="match status" value="1"/>
</dbReference>
<accession>A0A942TAK2</accession>
<dbReference type="PRINTS" id="PR00502">
    <property type="entry name" value="NUDIXFAMILY"/>
</dbReference>
<dbReference type="InterPro" id="IPR020476">
    <property type="entry name" value="Nudix_hydrolase"/>
</dbReference>
<protein>
    <submittedName>
        <fullName evidence="5">NUDIX hydrolase</fullName>
    </submittedName>
</protein>
<dbReference type="PROSITE" id="PS51462">
    <property type="entry name" value="NUDIX"/>
    <property type="match status" value="1"/>
</dbReference>
<dbReference type="GO" id="GO:0016787">
    <property type="term" value="F:hydrolase activity"/>
    <property type="evidence" value="ECO:0007669"/>
    <property type="project" value="UniProtKB-KW"/>
</dbReference>
<name>A0A942TAK2_9BACI</name>
<dbReference type="InterPro" id="IPR015797">
    <property type="entry name" value="NUDIX_hydrolase-like_dom_sf"/>
</dbReference>